<sequence>MDFSIWKNIEFAHPAFFGLLALVPVMIYWYIARQQKRQVAMEMSSLQGLKGLPVSWKVKMRPLLLVLRLVAFSALVVALARPQTSNTSESIDSEGIDIVLAIDISGSMLAQDLQPDRLEAAKKVAMNFVDARISDRIGLVIFSGESFTQCPITTDHAVLKNQIAQVKSGMLQDGTAIGMGLATSVDRLRTSKAKSKVIILLTDGVNNTGLIDPLTALEIGKAFKIRVYTIGVGTVGKAPFPMTMPDGTIQMQMQDVQLDEPLMKKISAETGGKYFRATNNKDLENIYGEIDQLEKTKVEITSYKRFAEHFFPLAILALACILLEVVLRYTVFRSLP</sequence>
<dbReference type="InterPro" id="IPR002035">
    <property type="entry name" value="VWF_A"/>
</dbReference>
<keyword evidence="2 5" id="KW-0812">Transmembrane</keyword>
<dbReference type="InterPro" id="IPR011933">
    <property type="entry name" value="Double_TM_dom"/>
</dbReference>
<evidence type="ECO:0000259" key="6">
    <source>
        <dbReference type="PROSITE" id="PS50234"/>
    </source>
</evidence>
<dbReference type="Gene3D" id="3.40.50.410">
    <property type="entry name" value="von Willebrand factor, type A domain"/>
    <property type="match status" value="1"/>
</dbReference>
<evidence type="ECO:0000313" key="8">
    <source>
        <dbReference type="Proteomes" id="UP000476411"/>
    </source>
</evidence>
<dbReference type="RefSeq" id="WP_162333056.1">
    <property type="nucleotide sequence ID" value="NZ_CP048113.1"/>
</dbReference>
<dbReference type="InterPro" id="IPR033881">
    <property type="entry name" value="vWA_BatA_type"/>
</dbReference>
<accession>A0A6B9ZJY6</accession>
<keyword evidence="1" id="KW-1003">Cell membrane</keyword>
<feature type="domain" description="VWFA" evidence="6">
    <location>
        <begin position="97"/>
        <end position="290"/>
    </location>
</feature>
<dbReference type="InterPro" id="IPR050768">
    <property type="entry name" value="UPF0353/GerABKA_families"/>
</dbReference>
<proteinExistence type="predicted"/>
<name>A0A6B9ZJY6_9BACT</name>
<organism evidence="7 8">
    <name type="scientific">Chitinophaga agri</name>
    <dbReference type="NCBI Taxonomy" id="2703787"/>
    <lineage>
        <taxon>Bacteria</taxon>
        <taxon>Pseudomonadati</taxon>
        <taxon>Bacteroidota</taxon>
        <taxon>Chitinophagia</taxon>
        <taxon>Chitinophagales</taxon>
        <taxon>Chitinophagaceae</taxon>
        <taxon>Chitinophaga</taxon>
    </lineage>
</organism>
<evidence type="ECO:0000256" key="3">
    <source>
        <dbReference type="ARBA" id="ARBA00022989"/>
    </source>
</evidence>
<dbReference type="EMBL" id="CP048113">
    <property type="protein sequence ID" value="QHS61385.1"/>
    <property type="molecule type" value="Genomic_DNA"/>
</dbReference>
<dbReference type="Pfam" id="PF00092">
    <property type="entry name" value="VWA"/>
    <property type="match status" value="1"/>
</dbReference>
<reference evidence="7 8" key="1">
    <citation type="submission" date="2020-01" db="EMBL/GenBank/DDBJ databases">
        <title>Complete genome sequence of Chitinophaga sp. H33E-04 isolated from quinoa roots.</title>
        <authorList>
            <person name="Weon H.-Y."/>
            <person name="Lee S.A."/>
        </authorList>
    </citation>
    <scope>NUCLEOTIDE SEQUENCE [LARGE SCALE GENOMIC DNA]</scope>
    <source>
        <strain evidence="7 8">H33E-04</strain>
    </source>
</reference>
<keyword evidence="4 5" id="KW-0472">Membrane</keyword>
<dbReference type="PANTHER" id="PTHR22550">
    <property type="entry name" value="SPORE GERMINATION PROTEIN"/>
    <property type="match status" value="1"/>
</dbReference>
<dbReference type="InterPro" id="IPR036465">
    <property type="entry name" value="vWFA_dom_sf"/>
</dbReference>
<gene>
    <name evidence="7" type="ORF">GWR21_17800</name>
</gene>
<evidence type="ECO:0000256" key="4">
    <source>
        <dbReference type="ARBA" id="ARBA00023136"/>
    </source>
</evidence>
<dbReference type="KEGG" id="chih:GWR21_17800"/>
<dbReference type="PROSITE" id="PS50234">
    <property type="entry name" value="VWFA"/>
    <property type="match status" value="1"/>
</dbReference>
<dbReference type="InterPro" id="IPR024163">
    <property type="entry name" value="Aerotolerance_reg_N"/>
</dbReference>
<keyword evidence="8" id="KW-1185">Reference proteome</keyword>
<dbReference type="Proteomes" id="UP000476411">
    <property type="component" value="Chromosome"/>
</dbReference>
<keyword evidence="3 5" id="KW-1133">Transmembrane helix</keyword>
<dbReference type="CDD" id="cd01467">
    <property type="entry name" value="vWA_BatA_type"/>
    <property type="match status" value="1"/>
</dbReference>
<evidence type="ECO:0000256" key="5">
    <source>
        <dbReference type="SAM" id="Phobius"/>
    </source>
</evidence>
<dbReference type="PANTHER" id="PTHR22550:SF5">
    <property type="entry name" value="LEUCINE ZIPPER PROTEIN 4"/>
    <property type="match status" value="1"/>
</dbReference>
<dbReference type="SUPFAM" id="SSF53300">
    <property type="entry name" value="vWA-like"/>
    <property type="match status" value="1"/>
</dbReference>
<feature type="transmembrane region" description="Helical" evidence="5">
    <location>
        <begin position="310"/>
        <end position="331"/>
    </location>
</feature>
<evidence type="ECO:0000256" key="2">
    <source>
        <dbReference type="ARBA" id="ARBA00022692"/>
    </source>
</evidence>
<dbReference type="Pfam" id="PF07584">
    <property type="entry name" value="BatA"/>
    <property type="match status" value="1"/>
</dbReference>
<evidence type="ECO:0000256" key="1">
    <source>
        <dbReference type="ARBA" id="ARBA00022475"/>
    </source>
</evidence>
<feature type="transmembrane region" description="Helical" evidence="5">
    <location>
        <begin position="12"/>
        <end position="31"/>
    </location>
</feature>
<dbReference type="NCBIfam" id="TIGR02226">
    <property type="entry name" value="two_anch"/>
    <property type="match status" value="1"/>
</dbReference>
<evidence type="ECO:0000313" key="7">
    <source>
        <dbReference type="EMBL" id="QHS61385.1"/>
    </source>
</evidence>
<protein>
    <submittedName>
        <fullName evidence="7">VWA domain-containing protein</fullName>
    </submittedName>
</protein>
<dbReference type="AlphaFoldDB" id="A0A6B9ZJY6"/>
<dbReference type="SMART" id="SM00327">
    <property type="entry name" value="VWA"/>
    <property type="match status" value="1"/>
</dbReference>